<organism evidence="1 2">
    <name type="scientific">Conidiobolus coronatus (strain ATCC 28846 / CBS 209.66 / NRRL 28638)</name>
    <name type="common">Delacroixia coronata</name>
    <dbReference type="NCBI Taxonomy" id="796925"/>
    <lineage>
        <taxon>Eukaryota</taxon>
        <taxon>Fungi</taxon>
        <taxon>Fungi incertae sedis</taxon>
        <taxon>Zoopagomycota</taxon>
        <taxon>Entomophthoromycotina</taxon>
        <taxon>Entomophthoromycetes</taxon>
        <taxon>Entomophthorales</taxon>
        <taxon>Ancylistaceae</taxon>
        <taxon>Conidiobolus</taxon>
    </lineage>
</organism>
<dbReference type="Proteomes" id="UP000070444">
    <property type="component" value="Unassembled WGS sequence"/>
</dbReference>
<sequence length="351" mass="40718">MNATQLHPILESLPNVKSIEELSIELQPSQLIVGFEFIKSIQKLKQLDLKVVYQFTEHSNIEKLSKLFLNNSEFIQKLKELSISLHYYDSFNPQALESHSTEDLIAFLQNLNLSKLKLFRYSTTGDCIARFCGKLNSPLNLPSCKFNNLTKLNLFMIDSYLMAYLAIKCPNLKELATNSHLVLPYEYEDGSIRPFKYLTKLRISGFDKKLNEHSDLVKTFLPNVTTLCLHKSETTNSDYTSDASYIPILFPNLTNMLFKSEGFEFKNLLTLPSTLLKWRELYITLTKLDITKLILLLQKLPNLCNFYLDYQNPRNDIDGFELGDCGFKVFKANCWDVEEFEFNVKKEIIFM</sequence>
<dbReference type="EMBL" id="KQ964690">
    <property type="protein sequence ID" value="KXN66786.1"/>
    <property type="molecule type" value="Genomic_DNA"/>
</dbReference>
<gene>
    <name evidence="1" type="ORF">CONCODRAFT_80394</name>
</gene>
<protein>
    <recommendedName>
        <fullName evidence="3">RNI-like protein</fullName>
    </recommendedName>
</protein>
<accession>A0A137NVJ6</accession>
<evidence type="ECO:0000313" key="1">
    <source>
        <dbReference type="EMBL" id="KXN66786.1"/>
    </source>
</evidence>
<reference evidence="1 2" key="1">
    <citation type="journal article" date="2015" name="Genome Biol. Evol.">
        <title>Phylogenomic analyses indicate that early fungi evolved digesting cell walls of algal ancestors of land plants.</title>
        <authorList>
            <person name="Chang Y."/>
            <person name="Wang S."/>
            <person name="Sekimoto S."/>
            <person name="Aerts A.L."/>
            <person name="Choi C."/>
            <person name="Clum A."/>
            <person name="LaButti K.M."/>
            <person name="Lindquist E.A."/>
            <person name="Yee Ngan C."/>
            <person name="Ohm R.A."/>
            <person name="Salamov A.A."/>
            <person name="Grigoriev I.V."/>
            <person name="Spatafora J.W."/>
            <person name="Berbee M.L."/>
        </authorList>
    </citation>
    <scope>NUCLEOTIDE SEQUENCE [LARGE SCALE GENOMIC DNA]</scope>
    <source>
        <strain evidence="1 2">NRRL 28638</strain>
    </source>
</reference>
<name>A0A137NVJ6_CONC2</name>
<dbReference type="AlphaFoldDB" id="A0A137NVJ6"/>
<evidence type="ECO:0008006" key="3">
    <source>
        <dbReference type="Google" id="ProtNLM"/>
    </source>
</evidence>
<proteinExistence type="predicted"/>
<keyword evidence="2" id="KW-1185">Reference proteome</keyword>
<evidence type="ECO:0000313" key="2">
    <source>
        <dbReference type="Proteomes" id="UP000070444"/>
    </source>
</evidence>